<name>A0A0S4TRH4_RALSL</name>
<sequence>MWRLPLFMELDHAHRLA</sequence>
<evidence type="ECO:0000313" key="1">
    <source>
        <dbReference type="EMBL" id="CUV12275.1"/>
    </source>
</evidence>
<organism evidence="1">
    <name type="scientific">Ralstonia solanacearum</name>
    <name type="common">Pseudomonas solanacearum</name>
    <dbReference type="NCBI Taxonomy" id="305"/>
    <lineage>
        <taxon>Bacteria</taxon>
        <taxon>Pseudomonadati</taxon>
        <taxon>Pseudomonadota</taxon>
        <taxon>Betaproteobacteria</taxon>
        <taxon>Burkholderiales</taxon>
        <taxon>Burkholderiaceae</taxon>
        <taxon>Ralstonia</taxon>
        <taxon>Ralstonia solanacearum species complex</taxon>
    </lineage>
</organism>
<accession>A0A0S4TRH4</accession>
<dbReference type="AlphaFoldDB" id="A0A0S4TRH4"/>
<proteinExistence type="predicted"/>
<reference evidence="1" key="1">
    <citation type="submission" date="2015-10" db="EMBL/GenBank/DDBJ databases">
        <authorList>
            <person name="Gilbert D.G."/>
        </authorList>
    </citation>
    <scope>NUCLEOTIDE SEQUENCE</scope>
    <source>
        <strain evidence="1">Phyl III-seqv23</strain>
    </source>
</reference>
<protein>
    <submittedName>
        <fullName evidence="1">Uncharacterized protein</fullName>
    </submittedName>
</protein>
<dbReference type="EMBL" id="LN899819">
    <property type="protein sequence ID" value="CUV12275.1"/>
    <property type="molecule type" value="Genomic_DNA"/>
</dbReference>
<gene>
    <name evidence="1" type="ORF">RUN39_v1_330057</name>
</gene>